<dbReference type="STRING" id="286156.Ppb6_00086"/>
<dbReference type="RefSeq" id="WP_065821659.1">
    <property type="nucleotide sequence ID" value="NZ_CAWMQZ010000005.1"/>
</dbReference>
<keyword evidence="2" id="KW-1185">Reference proteome</keyword>
<name>A0A1C0U9Y5_9GAMM</name>
<gene>
    <name evidence="1" type="ORF">Ppb6_00086</name>
</gene>
<accession>A0A1C0U9Y5</accession>
<evidence type="ECO:0000313" key="1">
    <source>
        <dbReference type="EMBL" id="OCQ54722.1"/>
    </source>
</evidence>
<evidence type="ECO:0008006" key="3">
    <source>
        <dbReference type="Google" id="ProtNLM"/>
    </source>
</evidence>
<dbReference type="EMBL" id="LOMY01000005">
    <property type="protein sequence ID" value="OCQ54722.1"/>
    <property type="molecule type" value="Genomic_DNA"/>
</dbReference>
<dbReference type="Pfam" id="PF10004">
    <property type="entry name" value="DUF2247"/>
    <property type="match status" value="1"/>
</dbReference>
<sequence>MINDMYSLAKKMELIDWGMIFLGAKGSPAGRLLASDISEFACDELAKLDMDDPLLTDVSEAAFCTEITSEIISNLEIICDKKNINMQLSERKWRYVALYILLLNGLPDDYVYGLLKLNEFWSLWGDSGDSPNIVQGVGNNLSPSEYYSEETYCLLMKSHQDWLDKEIKQLRLI</sequence>
<protein>
    <recommendedName>
        <fullName evidence="3">DUF2247 domain-containing protein</fullName>
    </recommendedName>
</protein>
<proteinExistence type="predicted"/>
<reference evidence="1 2" key="1">
    <citation type="submission" date="2015-12" db="EMBL/GenBank/DDBJ databases">
        <title>Genome comparisons provide insights into the role of secondary metabolites in the pathogenic phase of the Photorhabdus life cycle.</title>
        <authorList>
            <person name="Tobias N.J."/>
            <person name="Mishra B."/>
            <person name="Gupta D.K."/>
            <person name="Thines M."/>
            <person name="Stinear T.P."/>
            <person name="Bode H.B."/>
        </authorList>
    </citation>
    <scope>NUCLEOTIDE SEQUENCE [LARGE SCALE GENOMIC DNA]</scope>
    <source>
        <strain evidence="1 2">PB68.1</strain>
    </source>
</reference>
<evidence type="ECO:0000313" key="2">
    <source>
        <dbReference type="Proteomes" id="UP000093476"/>
    </source>
</evidence>
<dbReference type="PATRIC" id="fig|286156.4.peg.117"/>
<dbReference type="AlphaFoldDB" id="A0A1C0U9Y5"/>
<organism evidence="1 2">
    <name type="scientific">Photorhabdus australis subsp. thailandensis</name>
    <dbReference type="NCBI Taxonomy" id="2805096"/>
    <lineage>
        <taxon>Bacteria</taxon>
        <taxon>Pseudomonadati</taxon>
        <taxon>Pseudomonadota</taxon>
        <taxon>Gammaproteobacteria</taxon>
        <taxon>Enterobacterales</taxon>
        <taxon>Morganellaceae</taxon>
        <taxon>Photorhabdus</taxon>
    </lineage>
</organism>
<comment type="caution">
    <text evidence="1">The sequence shown here is derived from an EMBL/GenBank/DDBJ whole genome shotgun (WGS) entry which is preliminary data.</text>
</comment>
<dbReference type="InterPro" id="IPR016630">
    <property type="entry name" value="UCP015278"/>
</dbReference>
<dbReference type="Proteomes" id="UP000093476">
    <property type="component" value="Unassembled WGS sequence"/>
</dbReference>